<evidence type="ECO:0000313" key="2">
    <source>
        <dbReference type="Proteomes" id="UP001233999"/>
    </source>
</evidence>
<comment type="caution">
    <text evidence="1">The sequence shown here is derived from an EMBL/GenBank/DDBJ whole genome shotgun (WGS) entry which is preliminary data.</text>
</comment>
<sequence length="53" mass="6153">VCLSPEHTQLHGKVLKTRANNNTTRPIPTRLHKLSFLLVNCYVKLEETALYKY</sequence>
<protein>
    <submittedName>
        <fullName evidence="1">Uncharacterized protein</fullName>
    </submittedName>
</protein>
<proteinExistence type="predicted"/>
<keyword evidence="2" id="KW-1185">Reference proteome</keyword>
<feature type="non-terminal residue" evidence="1">
    <location>
        <position position="53"/>
    </location>
</feature>
<feature type="non-terminal residue" evidence="1">
    <location>
        <position position="1"/>
    </location>
</feature>
<reference evidence="1" key="2">
    <citation type="submission" date="2023-05" db="EMBL/GenBank/DDBJ databases">
        <authorList>
            <person name="Fouks B."/>
        </authorList>
    </citation>
    <scope>NUCLEOTIDE SEQUENCE</scope>
    <source>
        <strain evidence="1">Stay&amp;Tobe</strain>
        <tissue evidence="1">Testes</tissue>
    </source>
</reference>
<name>A0AAD8A4X6_DIPPU</name>
<organism evidence="1 2">
    <name type="scientific">Diploptera punctata</name>
    <name type="common">Pacific beetle cockroach</name>
    <dbReference type="NCBI Taxonomy" id="6984"/>
    <lineage>
        <taxon>Eukaryota</taxon>
        <taxon>Metazoa</taxon>
        <taxon>Ecdysozoa</taxon>
        <taxon>Arthropoda</taxon>
        <taxon>Hexapoda</taxon>
        <taxon>Insecta</taxon>
        <taxon>Pterygota</taxon>
        <taxon>Neoptera</taxon>
        <taxon>Polyneoptera</taxon>
        <taxon>Dictyoptera</taxon>
        <taxon>Blattodea</taxon>
        <taxon>Blaberoidea</taxon>
        <taxon>Blaberidae</taxon>
        <taxon>Diplopterinae</taxon>
        <taxon>Diploptera</taxon>
    </lineage>
</organism>
<accession>A0AAD8A4X6</accession>
<dbReference type="EMBL" id="JASPKZ010003816">
    <property type="protein sequence ID" value="KAJ9592685.1"/>
    <property type="molecule type" value="Genomic_DNA"/>
</dbReference>
<dbReference type="Proteomes" id="UP001233999">
    <property type="component" value="Unassembled WGS sequence"/>
</dbReference>
<gene>
    <name evidence="1" type="ORF">L9F63_015657</name>
</gene>
<reference evidence="1" key="1">
    <citation type="journal article" date="2023" name="IScience">
        <title>Live-bearing cockroach genome reveals convergent evolutionary mechanisms linked to viviparity in insects and beyond.</title>
        <authorList>
            <person name="Fouks B."/>
            <person name="Harrison M.C."/>
            <person name="Mikhailova A.A."/>
            <person name="Marchal E."/>
            <person name="English S."/>
            <person name="Carruthers M."/>
            <person name="Jennings E.C."/>
            <person name="Chiamaka E.L."/>
            <person name="Frigard R.A."/>
            <person name="Pippel M."/>
            <person name="Attardo G.M."/>
            <person name="Benoit J.B."/>
            <person name="Bornberg-Bauer E."/>
            <person name="Tobe S.S."/>
        </authorList>
    </citation>
    <scope>NUCLEOTIDE SEQUENCE</scope>
    <source>
        <strain evidence="1">Stay&amp;Tobe</strain>
    </source>
</reference>
<dbReference type="AlphaFoldDB" id="A0AAD8A4X6"/>
<evidence type="ECO:0000313" key="1">
    <source>
        <dbReference type="EMBL" id="KAJ9592685.1"/>
    </source>
</evidence>